<keyword evidence="1" id="KW-0812">Transmembrane</keyword>
<reference evidence="2" key="1">
    <citation type="journal article" date="2014" name="Front. Microbiol.">
        <title>High frequency of phylogenetically diverse reductive dehalogenase-homologous genes in deep subseafloor sedimentary metagenomes.</title>
        <authorList>
            <person name="Kawai M."/>
            <person name="Futagami T."/>
            <person name="Toyoda A."/>
            <person name="Takaki Y."/>
            <person name="Nishi S."/>
            <person name="Hori S."/>
            <person name="Arai W."/>
            <person name="Tsubouchi T."/>
            <person name="Morono Y."/>
            <person name="Uchiyama I."/>
            <person name="Ito T."/>
            <person name="Fujiyama A."/>
            <person name="Inagaki F."/>
            <person name="Takami H."/>
        </authorList>
    </citation>
    <scope>NUCLEOTIDE SEQUENCE</scope>
    <source>
        <strain evidence="2">Expedition CK06-06</strain>
    </source>
</reference>
<gene>
    <name evidence="2" type="ORF">S01H1_53396</name>
</gene>
<keyword evidence="1" id="KW-1133">Transmembrane helix</keyword>
<protein>
    <recommendedName>
        <fullName evidence="3">DUF4190 domain-containing protein</fullName>
    </recommendedName>
</protein>
<dbReference type="AlphaFoldDB" id="X0VZC6"/>
<evidence type="ECO:0000256" key="1">
    <source>
        <dbReference type="SAM" id="Phobius"/>
    </source>
</evidence>
<evidence type="ECO:0008006" key="3">
    <source>
        <dbReference type="Google" id="ProtNLM"/>
    </source>
</evidence>
<keyword evidence="1" id="KW-0472">Membrane</keyword>
<comment type="caution">
    <text evidence="2">The sequence shown here is derived from an EMBL/GenBank/DDBJ whole genome shotgun (WGS) entry which is preliminary data.</text>
</comment>
<evidence type="ECO:0000313" key="2">
    <source>
        <dbReference type="EMBL" id="GAG23829.1"/>
    </source>
</evidence>
<proteinExistence type="predicted"/>
<name>X0VZC6_9ZZZZ</name>
<feature type="transmembrane region" description="Helical" evidence="1">
    <location>
        <begin position="46"/>
        <end position="71"/>
    </location>
</feature>
<organism evidence="2">
    <name type="scientific">marine sediment metagenome</name>
    <dbReference type="NCBI Taxonomy" id="412755"/>
    <lineage>
        <taxon>unclassified sequences</taxon>
        <taxon>metagenomes</taxon>
        <taxon>ecological metagenomes</taxon>
    </lineage>
</organism>
<accession>X0VZC6</accession>
<feature type="transmembrane region" description="Helical" evidence="1">
    <location>
        <begin position="12"/>
        <end position="34"/>
    </location>
</feature>
<sequence length="76" mass="7963">MVKEKKGQAIASIVLGALFFIPLAPIVGLILGIIAYRKAQDKTLSIIGIVICSIGSLVYAITILGLLLSLIKSLIA</sequence>
<dbReference type="EMBL" id="BARS01034577">
    <property type="protein sequence ID" value="GAG23829.1"/>
    <property type="molecule type" value="Genomic_DNA"/>
</dbReference>